<dbReference type="PATRIC" id="fig|665952.3.peg.2775"/>
<dbReference type="RefSeq" id="WP_003354970.1">
    <property type="nucleotide sequence ID" value="NZ_JH414761.1"/>
</dbReference>
<reference evidence="4 5" key="1">
    <citation type="submission" date="2011-09" db="EMBL/GenBank/DDBJ databases">
        <title>The Genome Sequence of Bacillus smithii 7_3_47FAA.</title>
        <authorList>
            <consortium name="The Broad Institute Genome Sequencing Platform"/>
            <person name="Earl A."/>
            <person name="Ward D."/>
            <person name="Feldgarden M."/>
            <person name="Gevers D."/>
            <person name="Daigneault M."/>
            <person name="Strauss J."/>
            <person name="Allen-Vercoe E."/>
            <person name="Young S.K."/>
            <person name="Zeng Q."/>
            <person name="Gargeya S."/>
            <person name="Fitzgerald M."/>
            <person name="Haas B."/>
            <person name="Abouelleil A."/>
            <person name="Alvarado L."/>
            <person name="Arachchi H.M."/>
            <person name="Berlin A."/>
            <person name="Brown A."/>
            <person name="Chapman S.B."/>
            <person name="Chen Z."/>
            <person name="Dunbar C."/>
            <person name="Freedman E."/>
            <person name="Gearin G."/>
            <person name="Goldberg J."/>
            <person name="Griggs A."/>
            <person name="Gujja S."/>
            <person name="Heiman D."/>
            <person name="Howarth C."/>
            <person name="Larson L."/>
            <person name="Lui A."/>
            <person name="MacDonald P.J.P."/>
            <person name="Montmayeur A."/>
            <person name="Murphy C."/>
            <person name="Neiman D."/>
            <person name="Pearson M."/>
            <person name="Priest M."/>
            <person name="Roberts A."/>
            <person name="Saif S."/>
            <person name="Shea T."/>
            <person name="Shenoy N."/>
            <person name="Sisk P."/>
            <person name="Stolte C."/>
            <person name="Sykes S."/>
            <person name="Wortman J."/>
            <person name="Nusbaum C."/>
            <person name="Birren B."/>
        </authorList>
    </citation>
    <scope>NUCLEOTIDE SEQUENCE [LARGE SCALE GENOMIC DNA]</scope>
    <source>
        <strain evidence="4 5">7_3_47FAA</strain>
    </source>
</reference>
<organism evidence="4 5">
    <name type="scientific">Bacillus smithii 7_3_47FAA</name>
    <dbReference type="NCBI Taxonomy" id="665952"/>
    <lineage>
        <taxon>Bacteria</taxon>
        <taxon>Bacillati</taxon>
        <taxon>Bacillota</taxon>
        <taxon>Bacilli</taxon>
        <taxon>Bacillales</taxon>
        <taxon>Bacillaceae</taxon>
        <taxon>Bacillus</taxon>
    </lineage>
</organism>
<dbReference type="Proteomes" id="UP000011747">
    <property type="component" value="Unassembled WGS sequence"/>
</dbReference>
<protein>
    <recommendedName>
        <fullName evidence="3">VTT domain-containing protein</fullName>
    </recommendedName>
</protein>
<comment type="similarity">
    <text evidence="1">Belongs to the DedA family.</text>
</comment>
<name>G9QNR1_9BACI</name>
<keyword evidence="2" id="KW-0472">Membrane</keyword>
<dbReference type="PANTHER" id="PTHR42709:SF8">
    <property type="entry name" value="UNDECAPRENYL PHOSPHATE TRANSPORTER A"/>
    <property type="match status" value="1"/>
</dbReference>
<sequence>MEQFTHQLITFLGNLGYFGIALALMIEIIPSEIVLSYGGFLVSQGKLSFVGAFIAGVIGGTIAQIFLYWLGKYAGRPFFQKYGKYLFIKESHIDASERWFNKYGPFVIFTARFIPVVRQAISLPAGFSKMSLRLFFLYTLAAMIPWTILFMLLGMQLGTHWEAVKSVAGKYVTPIAILAVISLVLYLGWKTFKQKKRS</sequence>
<dbReference type="GO" id="GO:0005886">
    <property type="term" value="C:plasma membrane"/>
    <property type="evidence" value="ECO:0007669"/>
    <property type="project" value="TreeGrafter"/>
</dbReference>
<feature type="domain" description="VTT" evidence="3">
    <location>
        <begin position="29"/>
        <end position="154"/>
    </location>
</feature>
<dbReference type="AlphaFoldDB" id="G9QNR1"/>
<feature type="transmembrane region" description="Helical" evidence="2">
    <location>
        <begin position="7"/>
        <end position="29"/>
    </location>
</feature>
<dbReference type="InterPro" id="IPR051311">
    <property type="entry name" value="DedA_domain"/>
</dbReference>
<accession>G9QNR1</accession>
<dbReference type="PANTHER" id="PTHR42709">
    <property type="entry name" value="ALKALINE PHOSPHATASE LIKE PROTEIN"/>
    <property type="match status" value="1"/>
</dbReference>
<dbReference type="Pfam" id="PF09335">
    <property type="entry name" value="VTT_dom"/>
    <property type="match status" value="1"/>
</dbReference>
<keyword evidence="2" id="KW-0812">Transmembrane</keyword>
<feature type="transmembrane region" description="Helical" evidence="2">
    <location>
        <begin position="171"/>
        <end position="189"/>
    </location>
</feature>
<feature type="transmembrane region" description="Helical" evidence="2">
    <location>
        <begin position="135"/>
        <end position="159"/>
    </location>
</feature>
<keyword evidence="2" id="KW-1133">Transmembrane helix</keyword>
<evidence type="ECO:0000313" key="5">
    <source>
        <dbReference type="Proteomes" id="UP000011747"/>
    </source>
</evidence>
<evidence type="ECO:0000256" key="2">
    <source>
        <dbReference type="SAM" id="Phobius"/>
    </source>
</evidence>
<evidence type="ECO:0000313" key="4">
    <source>
        <dbReference type="EMBL" id="EHL74983.1"/>
    </source>
</evidence>
<dbReference type="EMBL" id="ACWF01000142">
    <property type="protein sequence ID" value="EHL74983.1"/>
    <property type="molecule type" value="Genomic_DNA"/>
</dbReference>
<dbReference type="HOGENOM" id="CLU_044208_1_2_9"/>
<gene>
    <name evidence="4" type="ORF">HMPREF1015_03057</name>
</gene>
<comment type="caution">
    <text evidence="4">The sequence shown here is derived from an EMBL/GenBank/DDBJ whole genome shotgun (WGS) entry which is preliminary data.</text>
</comment>
<keyword evidence="5" id="KW-1185">Reference proteome</keyword>
<dbReference type="InterPro" id="IPR032816">
    <property type="entry name" value="VTT_dom"/>
</dbReference>
<feature type="transmembrane region" description="Helical" evidence="2">
    <location>
        <begin position="49"/>
        <end position="71"/>
    </location>
</feature>
<evidence type="ECO:0000256" key="1">
    <source>
        <dbReference type="ARBA" id="ARBA00010792"/>
    </source>
</evidence>
<proteinExistence type="inferred from homology"/>
<evidence type="ECO:0000259" key="3">
    <source>
        <dbReference type="Pfam" id="PF09335"/>
    </source>
</evidence>